<dbReference type="InterPro" id="IPR001609">
    <property type="entry name" value="Myosin_head_motor_dom-like"/>
</dbReference>
<reference evidence="15" key="1">
    <citation type="submission" date="2021-12" db="EMBL/GenBank/DDBJ databases">
        <title>Prjna785345.</title>
        <authorList>
            <person name="Rujirawat T."/>
            <person name="Krajaejun T."/>
        </authorList>
    </citation>
    <scope>NUCLEOTIDE SEQUENCE</scope>
    <source>
        <strain evidence="15">Pi057C3</strain>
    </source>
</reference>
<dbReference type="GO" id="GO:0007015">
    <property type="term" value="P:actin filament organization"/>
    <property type="evidence" value="ECO:0007669"/>
    <property type="project" value="TreeGrafter"/>
</dbReference>
<dbReference type="Gene3D" id="3.40.850.10">
    <property type="entry name" value="Kinesin motor domain"/>
    <property type="match status" value="1"/>
</dbReference>
<name>A0AAD5Q4F2_PYTIN</name>
<evidence type="ECO:0000256" key="8">
    <source>
        <dbReference type="ARBA" id="ARBA00023203"/>
    </source>
</evidence>
<comment type="similarity">
    <text evidence="10">Belongs to the TRAFAC class myosin-kinesin ATPase superfamily. Myosin family.</text>
</comment>
<dbReference type="GO" id="GO:0051015">
    <property type="term" value="F:actin filament binding"/>
    <property type="evidence" value="ECO:0007669"/>
    <property type="project" value="TreeGrafter"/>
</dbReference>
<feature type="region of interest" description="Disordered" evidence="11">
    <location>
        <begin position="823"/>
        <end position="857"/>
    </location>
</feature>
<dbReference type="Pfam" id="PF00536">
    <property type="entry name" value="SAM_1"/>
    <property type="match status" value="1"/>
</dbReference>
<evidence type="ECO:0000256" key="11">
    <source>
        <dbReference type="SAM" id="MobiDB-lite"/>
    </source>
</evidence>
<sequence length="1159" mass="128988">MDIGTEVWVRCDASVWAPGVVLDCQEIQTTGDVKVKVADGSIVARRYDPQETAATNEVFLRNKCRDFVNLPCLIGLEYLHEPALLHALSERFAHDRIYTSIGDILLAVNPFKDIDLYSDATIDEYKNAMFRRDRRASTSSLSSSSTSASSSSHGASNAPAPHVFAIAGKAFSGLCRSQARDQSILVSGESGSGKTESTKFLMRFLTSVGHDVSTLDSPDGQSGDDVLEIGKRILQTNPILESFGNARTIRNDNSSRFGKFIKIQFDAHNRIVGAEIASYLLEKVRLIHQSAHERNFHIFYELLEGGDDALLDALSLDRSASLEENGFEQLCINYANERLQDQFNEFVFVKEQQVYVSEGIDWRGPYPDYYHHEGPSSGVENLIRNIQQQMDSLRQSVAMSVDEDPATAAAIRARYDSHALSFGSSHPTRSSTATSIESAPVQPFDGRLPEDAEVESHHENLPSPVRTNSDMSIGFGPYAYSHHSPMMPSTPSEASYRMHHNYPPHHRYFHGPTPRSGGSQYGGQPFAPRIVKWTRSSECHECHESFTIFVRRHHCRMCGNSFCHEHSSRRVTLLGIGFDDEPVRVCDACFTDYHAQASGEYFSAPTPSGMHPPHYSAPSIMLRTSSPSSSTPELGASPRSAPLFARDRAATSLNDLAIVRKIVEREGCIEALTQLLTARVRALDRDRRDARDVTSAATLVAAPAVAQSLVDQLRNAGVLIVESIEHWRRVNGTRVFQWRGLNYLLKMVHDLDFLALHAASLAPLDAFKSLRLHRNPFLAPVHLDHVAVRGDARPASHSFVGSTEIARIIDACRVLLREEAAQSKDAEGDVKDDDGDPSDLRVAEPPADAAGESRVHWSHQRVRGPFALGGTAPAERRMPDAKTDSLECDVHLTRELIFQYEHELGAMREELAVLAKKIAATEPSDKRRQLQQRHTALTHDLQLRAGDLFHRRNELQRKEAVVRQEKRRLGSRREAREKAMQLRIPVSDVREINGDNVAEAEEDADDSDDPDGAPRRYPFLPRGAFRDELAADELRRHEWMELFAAHSKQRLAGASKSTRLPASPQPRSHASKAPSRDRPRPPIDRMTSRDVEAFVNALDLGGMPYGTLLRERGIDGRLLRQATDRDLEELGVSIRLHRVKILEAVGHAAAASTDSADER</sequence>
<evidence type="ECO:0000256" key="10">
    <source>
        <dbReference type="PROSITE-ProRule" id="PRU00782"/>
    </source>
</evidence>
<dbReference type="InterPro" id="IPR000306">
    <property type="entry name" value="Znf_FYVE"/>
</dbReference>
<keyword evidence="5 10" id="KW-0067">ATP-binding</keyword>
<dbReference type="GO" id="GO:0016459">
    <property type="term" value="C:myosin complex"/>
    <property type="evidence" value="ECO:0007669"/>
    <property type="project" value="UniProtKB-KW"/>
</dbReference>
<dbReference type="InterPro" id="IPR013761">
    <property type="entry name" value="SAM/pointed_sf"/>
</dbReference>
<dbReference type="Pfam" id="PF01363">
    <property type="entry name" value="FYVE"/>
    <property type="match status" value="1"/>
</dbReference>
<dbReference type="CDD" id="cd00124">
    <property type="entry name" value="MYSc"/>
    <property type="match status" value="1"/>
</dbReference>
<dbReference type="InterPro" id="IPR027417">
    <property type="entry name" value="P-loop_NTPase"/>
</dbReference>
<organism evidence="15 16">
    <name type="scientific">Pythium insidiosum</name>
    <name type="common">Pythiosis disease agent</name>
    <dbReference type="NCBI Taxonomy" id="114742"/>
    <lineage>
        <taxon>Eukaryota</taxon>
        <taxon>Sar</taxon>
        <taxon>Stramenopiles</taxon>
        <taxon>Oomycota</taxon>
        <taxon>Peronosporomycetes</taxon>
        <taxon>Pythiales</taxon>
        <taxon>Pythiaceae</taxon>
        <taxon>Pythium</taxon>
    </lineage>
</organism>
<feature type="domain" description="SAM" evidence="12">
    <location>
        <begin position="1086"/>
        <end position="1151"/>
    </location>
</feature>
<dbReference type="GO" id="GO:0016020">
    <property type="term" value="C:membrane"/>
    <property type="evidence" value="ECO:0007669"/>
    <property type="project" value="TreeGrafter"/>
</dbReference>
<dbReference type="PRINTS" id="PR00193">
    <property type="entry name" value="MYOSINHEAVY"/>
</dbReference>
<evidence type="ECO:0008006" key="17">
    <source>
        <dbReference type="Google" id="ProtNLM"/>
    </source>
</evidence>
<dbReference type="InterPro" id="IPR036961">
    <property type="entry name" value="Kinesin_motor_dom_sf"/>
</dbReference>
<dbReference type="GO" id="GO:0000146">
    <property type="term" value="F:microfilament motor activity"/>
    <property type="evidence" value="ECO:0007669"/>
    <property type="project" value="TreeGrafter"/>
</dbReference>
<feature type="region of interest" description="Disordered" evidence="11">
    <location>
        <begin position="1050"/>
        <end position="1088"/>
    </location>
</feature>
<feature type="region of interest" description="Disordered" evidence="11">
    <location>
        <begin position="420"/>
        <end position="447"/>
    </location>
</feature>
<feature type="compositionally biased region" description="Polar residues" evidence="11">
    <location>
        <begin position="622"/>
        <end position="632"/>
    </location>
</feature>
<comment type="caution">
    <text evidence="15">The sequence shown here is derived from an EMBL/GenBank/DDBJ whole genome shotgun (WGS) entry which is preliminary data.</text>
</comment>
<evidence type="ECO:0000313" key="16">
    <source>
        <dbReference type="Proteomes" id="UP001209570"/>
    </source>
</evidence>
<feature type="compositionally biased region" description="Polar residues" evidence="11">
    <location>
        <begin position="1055"/>
        <end position="1068"/>
    </location>
</feature>
<keyword evidence="8 10" id="KW-0009">Actin-binding</keyword>
<dbReference type="CDD" id="cd09487">
    <property type="entry name" value="SAM_superfamily"/>
    <property type="match status" value="1"/>
</dbReference>
<evidence type="ECO:0000256" key="7">
    <source>
        <dbReference type="ARBA" id="ARBA00023175"/>
    </source>
</evidence>
<gene>
    <name evidence="15" type="ORF">P43SY_002260</name>
</gene>
<feature type="compositionally biased region" description="Polar residues" evidence="11">
    <location>
        <begin position="422"/>
        <end position="437"/>
    </location>
</feature>
<dbReference type="GO" id="GO:0005737">
    <property type="term" value="C:cytoplasm"/>
    <property type="evidence" value="ECO:0007669"/>
    <property type="project" value="TreeGrafter"/>
</dbReference>
<keyword evidence="1" id="KW-0479">Metal-binding</keyword>
<feature type="region of interest" description="Disordered" evidence="11">
    <location>
        <begin position="962"/>
        <end position="1020"/>
    </location>
</feature>
<dbReference type="SUPFAM" id="SSF52540">
    <property type="entry name" value="P-loop containing nucleoside triphosphate hydrolases"/>
    <property type="match status" value="1"/>
</dbReference>
<comment type="caution">
    <text evidence="10">Lacks conserved residue(s) required for the propagation of feature annotation.</text>
</comment>
<feature type="compositionally biased region" description="Basic and acidic residues" evidence="11">
    <location>
        <begin position="962"/>
        <end position="980"/>
    </location>
</feature>
<dbReference type="GO" id="GO:0008270">
    <property type="term" value="F:zinc ion binding"/>
    <property type="evidence" value="ECO:0007669"/>
    <property type="project" value="UniProtKB-KW"/>
</dbReference>
<evidence type="ECO:0000256" key="9">
    <source>
        <dbReference type="PROSITE-ProRule" id="PRU00091"/>
    </source>
</evidence>
<keyword evidence="2 10" id="KW-0547">Nucleotide-binding</keyword>
<keyword evidence="16" id="KW-1185">Reference proteome</keyword>
<dbReference type="CDD" id="cd15760">
    <property type="entry name" value="FYVE_scVPS27p_like"/>
    <property type="match status" value="1"/>
</dbReference>
<dbReference type="InterPro" id="IPR013083">
    <property type="entry name" value="Znf_RING/FYVE/PHD"/>
</dbReference>
<evidence type="ECO:0000313" key="15">
    <source>
        <dbReference type="EMBL" id="KAJ0396156.1"/>
    </source>
</evidence>
<evidence type="ECO:0000256" key="5">
    <source>
        <dbReference type="ARBA" id="ARBA00022840"/>
    </source>
</evidence>
<feature type="compositionally biased region" description="Acidic residues" evidence="11">
    <location>
        <begin position="998"/>
        <end position="1011"/>
    </location>
</feature>
<dbReference type="PROSITE" id="PS50178">
    <property type="entry name" value="ZF_FYVE"/>
    <property type="match status" value="1"/>
</dbReference>
<dbReference type="PROSITE" id="PS51456">
    <property type="entry name" value="MYOSIN_MOTOR"/>
    <property type="match status" value="1"/>
</dbReference>
<feature type="region of interest" description="Disordered" evidence="11">
    <location>
        <begin position="613"/>
        <end position="638"/>
    </location>
</feature>
<evidence type="ECO:0000256" key="4">
    <source>
        <dbReference type="ARBA" id="ARBA00022833"/>
    </source>
</evidence>
<feature type="compositionally biased region" description="Basic and acidic residues" evidence="11">
    <location>
        <begin position="1074"/>
        <end position="1088"/>
    </location>
</feature>
<protein>
    <recommendedName>
        <fullName evidence="17">Myosin-like protein</fullName>
    </recommendedName>
</protein>
<evidence type="ECO:0000256" key="6">
    <source>
        <dbReference type="ARBA" id="ARBA00023123"/>
    </source>
</evidence>
<dbReference type="InterPro" id="IPR001660">
    <property type="entry name" value="SAM"/>
</dbReference>
<dbReference type="SUPFAM" id="SSF57903">
    <property type="entry name" value="FYVE/PHD zinc finger"/>
    <property type="match status" value="1"/>
</dbReference>
<dbReference type="PANTHER" id="PTHR13140:SF845">
    <property type="entry name" value="MYOSIN-LIKE PROTEIN"/>
    <property type="match status" value="1"/>
</dbReference>
<keyword evidence="3 9" id="KW-0863">Zinc-finger</keyword>
<evidence type="ECO:0000259" key="13">
    <source>
        <dbReference type="PROSITE" id="PS50178"/>
    </source>
</evidence>
<dbReference type="Pfam" id="PF00063">
    <property type="entry name" value="Myosin_head"/>
    <property type="match status" value="2"/>
</dbReference>
<dbReference type="PANTHER" id="PTHR13140">
    <property type="entry name" value="MYOSIN"/>
    <property type="match status" value="1"/>
</dbReference>
<feature type="domain" description="FYVE-type" evidence="13">
    <location>
        <begin position="533"/>
        <end position="594"/>
    </location>
</feature>
<keyword evidence="6 10" id="KW-0518">Myosin</keyword>
<dbReference type="Gene3D" id="1.20.58.530">
    <property type="match status" value="1"/>
</dbReference>
<dbReference type="InterPro" id="IPR011011">
    <property type="entry name" value="Znf_FYVE_PHD"/>
</dbReference>
<evidence type="ECO:0000256" key="3">
    <source>
        <dbReference type="ARBA" id="ARBA00022771"/>
    </source>
</evidence>
<proteinExistence type="inferred from homology"/>
<feature type="domain" description="Myosin motor" evidence="14">
    <location>
        <begin position="68"/>
        <end position="321"/>
    </location>
</feature>
<dbReference type="Gene3D" id="1.10.150.50">
    <property type="entry name" value="Transcription Factor, Ets-1"/>
    <property type="match status" value="1"/>
</dbReference>
<dbReference type="SUPFAM" id="SSF47769">
    <property type="entry name" value="SAM/Pointed domain"/>
    <property type="match status" value="1"/>
</dbReference>
<dbReference type="Gene3D" id="3.30.40.10">
    <property type="entry name" value="Zinc/RING finger domain, C3HC4 (zinc finger)"/>
    <property type="match status" value="1"/>
</dbReference>
<evidence type="ECO:0000259" key="14">
    <source>
        <dbReference type="PROSITE" id="PS51456"/>
    </source>
</evidence>
<dbReference type="SMART" id="SM00064">
    <property type="entry name" value="FYVE"/>
    <property type="match status" value="1"/>
</dbReference>
<dbReference type="InterPro" id="IPR017455">
    <property type="entry name" value="Znf_FYVE-rel"/>
</dbReference>
<dbReference type="PROSITE" id="PS50105">
    <property type="entry name" value="SAM_DOMAIN"/>
    <property type="match status" value="1"/>
</dbReference>
<dbReference type="EMBL" id="JAKCXM010000308">
    <property type="protein sequence ID" value="KAJ0396156.1"/>
    <property type="molecule type" value="Genomic_DNA"/>
</dbReference>
<keyword evidence="7 10" id="KW-0505">Motor protein</keyword>
<dbReference type="AlphaFoldDB" id="A0AAD5Q4F2"/>
<evidence type="ECO:0000259" key="12">
    <source>
        <dbReference type="PROSITE" id="PS50105"/>
    </source>
</evidence>
<dbReference type="Proteomes" id="UP001209570">
    <property type="component" value="Unassembled WGS sequence"/>
</dbReference>
<keyword evidence="4" id="KW-0862">Zinc</keyword>
<dbReference type="SMART" id="SM00454">
    <property type="entry name" value="SAM"/>
    <property type="match status" value="1"/>
</dbReference>
<evidence type="ECO:0000256" key="2">
    <source>
        <dbReference type="ARBA" id="ARBA00022741"/>
    </source>
</evidence>
<feature type="binding site" evidence="10">
    <location>
        <begin position="188"/>
        <end position="195"/>
    </location>
    <ligand>
        <name>ATP</name>
        <dbReference type="ChEBI" id="CHEBI:30616"/>
    </ligand>
</feature>
<dbReference type="SMART" id="SM00242">
    <property type="entry name" value="MYSc"/>
    <property type="match status" value="1"/>
</dbReference>
<dbReference type="GO" id="GO:0005524">
    <property type="term" value="F:ATP binding"/>
    <property type="evidence" value="ECO:0007669"/>
    <property type="project" value="UniProtKB-UniRule"/>
</dbReference>
<evidence type="ECO:0000256" key="1">
    <source>
        <dbReference type="ARBA" id="ARBA00022723"/>
    </source>
</evidence>
<accession>A0AAD5Q4F2</accession>